<keyword evidence="2" id="KW-1185">Reference proteome</keyword>
<dbReference type="InterPro" id="IPR051678">
    <property type="entry name" value="AGP_Transferase"/>
</dbReference>
<dbReference type="PANTHER" id="PTHR21310:SF48">
    <property type="entry name" value="AMINOGLYCOSIDE PHOSPHOTRANSFERASE DOMAIN-CONTAINING PROTEIN"/>
    <property type="match status" value="1"/>
</dbReference>
<dbReference type="InterPro" id="IPR011009">
    <property type="entry name" value="Kinase-like_dom_sf"/>
</dbReference>
<name>W9XVK7_9EURO</name>
<gene>
    <name evidence="1" type="ORF">A1O3_07324</name>
</gene>
<dbReference type="Proteomes" id="UP000019478">
    <property type="component" value="Unassembled WGS sequence"/>
</dbReference>
<dbReference type="PANTHER" id="PTHR21310">
    <property type="entry name" value="AMINOGLYCOSIDE PHOSPHOTRANSFERASE-RELATED-RELATED"/>
    <property type="match status" value="1"/>
</dbReference>
<dbReference type="GeneID" id="19171424"/>
<dbReference type="EMBL" id="AMGY01000006">
    <property type="protein sequence ID" value="EXJ81036.1"/>
    <property type="molecule type" value="Genomic_DNA"/>
</dbReference>
<dbReference type="HOGENOM" id="CLU_2460685_0_0_1"/>
<feature type="non-terminal residue" evidence="1">
    <location>
        <position position="89"/>
    </location>
</feature>
<organism evidence="1 2">
    <name type="scientific">Capronia epimyces CBS 606.96</name>
    <dbReference type="NCBI Taxonomy" id="1182542"/>
    <lineage>
        <taxon>Eukaryota</taxon>
        <taxon>Fungi</taxon>
        <taxon>Dikarya</taxon>
        <taxon>Ascomycota</taxon>
        <taxon>Pezizomycotina</taxon>
        <taxon>Eurotiomycetes</taxon>
        <taxon>Chaetothyriomycetidae</taxon>
        <taxon>Chaetothyriales</taxon>
        <taxon>Herpotrichiellaceae</taxon>
        <taxon>Capronia</taxon>
    </lineage>
</organism>
<proteinExistence type="predicted"/>
<evidence type="ECO:0000313" key="2">
    <source>
        <dbReference type="Proteomes" id="UP000019478"/>
    </source>
</evidence>
<accession>W9XVK7</accession>
<dbReference type="SUPFAM" id="SSF56112">
    <property type="entry name" value="Protein kinase-like (PK-like)"/>
    <property type="match status" value="1"/>
</dbReference>
<evidence type="ECO:0000313" key="1">
    <source>
        <dbReference type="EMBL" id="EXJ81036.1"/>
    </source>
</evidence>
<reference evidence="1 2" key="1">
    <citation type="submission" date="2013-03" db="EMBL/GenBank/DDBJ databases">
        <title>The Genome Sequence of Capronia epimyces CBS 606.96.</title>
        <authorList>
            <consortium name="The Broad Institute Genomics Platform"/>
            <person name="Cuomo C."/>
            <person name="de Hoog S."/>
            <person name="Gorbushina A."/>
            <person name="Walker B."/>
            <person name="Young S.K."/>
            <person name="Zeng Q."/>
            <person name="Gargeya S."/>
            <person name="Fitzgerald M."/>
            <person name="Haas B."/>
            <person name="Abouelleil A."/>
            <person name="Allen A.W."/>
            <person name="Alvarado L."/>
            <person name="Arachchi H.M."/>
            <person name="Berlin A.M."/>
            <person name="Chapman S.B."/>
            <person name="Gainer-Dewar J."/>
            <person name="Goldberg J."/>
            <person name="Griggs A."/>
            <person name="Gujja S."/>
            <person name="Hansen M."/>
            <person name="Howarth C."/>
            <person name="Imamovic A."/>
            <person name="Ireland A."/>
            <person name="Larimer J."/>
            <person name="McCowan C."/>
            <person name="Murphy C."/>
            <person name="Pearson M."/>
            <person name="Poon T.W."/>
            <person name="Priest M."/>
            <person name="Roberts A."/>
            <person name="Saif S."/>
            <person name="Shea T."/>
            <person name="Sisk P."/>
            <person name="Sykes S."/>
            <person name="Wortman J."/>
            <person name="Nusbaum C."/>
            <person name="Birren B."/>
        </authorList>
    </citation>
    <scope>NUCLEOTIDE SEQUENCE [LARGE SCALE GENOMIC DNA]</scope>
    <source>
        <strain evidence="1 2">CBS 606.96</strain>
    </source>
</reference>
<evidence type="ECO:0008006" key="3">
    <source>
        <dbReference type="Google" id="ProtNLM"/>
    </source>
</evidence>
<comment type="caution">
    <text evidence="1">The sequence shown here is derived from an EMBL/GenBank/DDBJ whole genome shotgun (WGS) entry which is preliminary data.</text>
</comment>
<dbReference type="OrthoDB" id="5404599at2759"/>
<protein>
    <recommendedName>
        <fullName evidence="3">Aminoglycoside phosphotransferase domain-containing protein</fullName>
    </recommendedName>
</protein>
<dbReference type="STRING" id="1182542.W9XVK7"/>
<sequence length="89" mass="10193">MIYIRERTTVPIPNVYSLFQAGVTGKSYIIMERVTGTSLGDIWPSLRYIEKEAISAKITSYIDQLRCIPSPKAHCSVSNKPLRDRIFWT</sequence>
<dbReference type="AlphaFoldDB" id="W9XVK7"/>
<dbReference type="RefSeq" id="XP_007735624.1">
    <property type="nucleotide sequence ID" value="XM_007737434.1"/>
</dbReference>